<evidence type="ECO:0000256" key="5">
    <source>
        <dbReference type="PROSITE-ProRule" id="PRU00560"/>
    </source>
</evidence>
<evidence type="ECO:0000256" key="1">
    <source>
        <dbReference type="ARBA" id="ARBA00022741"/>
    </source>
</evidence>
<evidence type="ECO:0000256" key="3">
    <source>
        <dbReference type="ARBA" id="ARBA00022806"/>
    </source>
</evidence>
<dbReference type="EC" id="3.6.4.12" evidence="7"/>
<dbReference type="GO" id="GO:0005524">
    <property type="term" value="F:ATP binding"/>
    <property type="evidence" value="ECO:0007669"/>
    <property type="project" value="UniProtKB-UniRule"/>
</dbReference>
<keyword evidence="2 5" id="KW-0378">Hydrolase</keyword>
<name>A0A6N2VUW6_9FIRM</name>
<dbReference type="GO" id="GO:0003677">
    <property type="term" value="F:DNA binding"/>
    <property type="evidence" value="ECO:0007669"/>
    <property type="project" value="InterPro"/>
</dbReference>
<evidence type="ECO:0000256" key="2">
    <source>
        <dbReference type="ARBA" id="ARBA00022801"/>
    </source>
</evidence>
<dbReference type="SUPFAM" id="SSF52540">
    <property type="entry name" value="P-loop containing nucleoside triphosphate hydrolases"/>
    <property type="match status" value="1"/>
</dbReference>
<evidence type="ECO:0000313" key="7">
    <source>
        <dbReference type="EMBL" id="VYT32371.1"/>
    </source>
</evidence>
<feature type="domain" description="UvrD-like helicase ATP-binding" evidence="6">
    <location>
        <begin position="201"/>
        <end position="527"/>
    </location>
</feature>
<dbReference type="PROSITE" id="PS51198">
    <property type="entry name" value="UVRD_HELICASE_ATP_BIND"/>
    <property type="match status" value="1"/>
</dbReference>
<dbReference type="InterPro" id="IPR027417">
    <property type="entry name" value="P-loop_NTPase"/>
</dbReference>
<sequence length="686" mass="78738">MENKELQFPDEWEHLTFIQTRLDQALGEAKESVSRLDRQYTDARQYMSDARGEIDPHEMFQNELLLKQTDHTGAFAAEMYERLCKLKDSPYFARIDFCEKGSLKPETYYIGRFSFRHGYELLILDWRAPISGMFYDYEIGPAGFDAPSGRVEGSLTKKRQFGIKNGILTYALETSANIQDDVLQKELSHTSSEKMKTIISTIQKEQNRIIRDEETETLIIQGAAGSGKTSIALHRIAFLLYRLKDRLSSKNVTILSPNKVFGDYISNVIPELGEEPIYELSFSELAGIQLEHYVDFESEKDPLEFNDGSYIQRVRFKSSLDFVRLMDIYIEEMPHQIFVPDDVSFGHFKAEKEWITKRFDAYRKHPVKQRLQMTADDICDRFHSENTMQEDLPSASQILKKLTSMLSVKSTLALYKDFYRKAGVPEMLVLPAKSTLEWPDVYPFLYLSAAFEGLNVSRITKHLVIDEMQDYTPIQYAVINLLFPCSKTIIGDFGQSVHPYHLHSLEDIRTVYKAGKFTELKKSYRSTYEIMTFAKCILGTDSLEPVERRGEPPAFYACADEADHLDRLKTAVRHFIEGRSSSLGIITKTNAGASAVFNLLTKEFEVHLLTPESTSFQNGITVTSVRMSKGLEFDEVILPDADSRTYKAEHDKNLLYIACTRAMHRLTLLYTGEISRFAERALENDI</sequence>
<dbReference type="GO" id="GO:0000725">
    <property type="term" value="P:recombinational repair"/>
    <property type="evidence" value="ECO:0007669"/>
    <property type="project" value="TreeGrafter"/>
</dbReference>
<reference evidence="7" key="1">
    <citation type="submission" date="2019-11" db="EMBL/GenBank/DDBJ databases">
        <authorList>
            <person name="Feng L."/>
        </authorList>
    </citation>
    <scope>NUCLEOTIDE SEQUENCE</scope>
    <source>
        <strain evidence="7">AcaccaeLFYP115</strain>
    </source>
</reference>
<dbReference type="InterPro" id="IPR014016">
    <property type="entry name" value="UvrD-like_ATP-bd"/>
</dbReference>
<dbReference type="InterPro" id="IPR000212">
    <property type="entry name" value="DNA_helicase_UvrD/REP"/>
</dbReference>
<accession>A0A6N2VUW6</accession>
<dbReference type="GO" id="GO:0005829">
    <property type="term" value="C:cytosol"/>
    <property type="evidence" value="ECO:0007669"/>
    <property type="project" value="TreeGrafter"/>
</dbReference>
<protein>
    <submittedName>
        <fullName evidence="7">Helicase IV</fullName>
        <ecNumber evidence="7">3.6.4.12</ecNumber>
    </submittedName>
</protein>
<dbReference type="Gene3D" id="3.40.50.300">
    <property type="entry name" value="P-loop containing nucleotide triphosphate hydrolases"/>
    <property type="match status" value="2"/>
</dbReference>
<evidence type="ECO:0000256" key="4">
    <source>
        <dbReference type="ARBA" id="ARBA00022840"/>
    </source>
</evidence>
<dbReference type="RefSeq" id="WP_006568673.1">
    <property type="nucleotide sequence ID" value="NZ_CABIYM010000001.1"/>
</dbReference>
<dbReference type="GO" id="GO:0043138">
    <property type="term" value="F:3'-5' DNA helicase activity"/>
    <property type="evidence" value="ECO:0007669"/>
    <property type="project" value="TreeGrafter"/>
</dbReference>
<dbReference type="EMBL" id="CACRSQ010000007">
    <property type="protein sequence ID" value="VYT32371.1"/>
    <property type="molecule type" value="Genomic_DNA"/>
</dbReference>
<dbReference type="Pfam" id="PF13538">
    <property type="entry name" value="UvrD_C_2"/>
    <property type="match status" value="1"/>
</dbReference>
<keyword evidence="4 5" id="KW-0067">ATP-binding</keyword>
<keyword evidence="1 5" id="KW-0547">Nucleotide-binding</keyword>
<organism evidence="7">
    <name type="scientific">Anaerostipes caccae</name>
    <dbReference type="NCBI Taxonomy" id="105841"/>
    <lineage>
        <taxon>Bacteria</taxon>
        <taxon>Bacillati</taxon>
        <taxon>Bacillota</taxon>
        <taxon>Clostridia</taxon>
        <taxon>Lachnospirales</taxon>
        <taxon>Lachnospiraceae</taxon>
        <taxon>Anaerostipes</taxon>
    </lineage>
</organism>
<dbReference type="AlphaFoldDB" id="A0A6N2VUW6"/>
<dbReference type="GO" id="GO:0016787">
    <property type="term" value="F:hydrolase activity"/>
    <property type="evidence" value="ECO:0007669"/>
    <property type="project" value="UniProtKB-UniRule"/>
</dbReference>
<dbReference type="PANTHER" id="PTHR11070:SF17">
    <property type="entry name" value="DNA HELICASE IV"/>
    <property type="match status" value="1"/>
</dbReference>
<dbReference type="InterPro" id="IPR027785">
    <property type="entry name" value="UvrD-like_helicase_C"/>
</dbReference>
<proteinExistence type="predicted"/>
<keyword evidence="3 5" id="KW-0347">Helicase</keyword>
<gene>
    <name evidence="7" type="primary">helD</name>
    <name evidence="7" type="ORF">ACLFYP115_02704</name>
</gene>
<dbReference type="PANTHER" id="PTHR11070">
    <property type="entry name" value="UVRD / RECB / PCRA DNA HELICASE FAMILY MEMBER"/>
    <property type="match status" value="1"/>
</dbReference>
<evidence type="ECO:0000259" key="6">
    <source>
        <dbReference type="PROSITE" id="PS51198"/>
    </source>
</evidence>
<feature type="binding site" evidence="5">
    <location>
        <begin position="222"/>
        <end position="229"/>
    </location>
    <ligand>
        <name>ATP</name>
        <dbReference type="ChEBI" id="CHEBI:30616"/>
    </ligand>
</feature>